<evidence type="ECO:0000313" key="2">
    <source>
        <dbReference type="Proteomes" id="UP000663844"/>
    </source>
</evidence>
<dbReference type="Proteomes" id="UP000663844">
    <property type="component" value="Unassembled WGS sequence"/>
</dbReference>
<protein>
    <submittedName>
        <fullName evidence="1">Uncharacterized protein</fullName>
    </submittedName>
</protein>
<sequence>LYPAREIYEDKLENMLTSKDEQDFLKWINSFESRFLMNSFTDTNKIQINIDKV</sequence>
<feature type="non-terminal residue" evidence="1">
    <location>
        <position position="1"/>
    </location>
</feature>
<proteinExistence type="predicted"/>
<comment type="caution">
    <text evidence="1">The sequence shown here is derived from an EMBL/GenBank/DDBJ whole genome shotgun (WGS) entry which is preliminary data.</text>
</comment>
<accession>A0A820LES7</accession>
<evidence type="ECO:0000313" key="1">
    <source>
        <dbReference type="EMBL" id="CAF4355108.1"/>
    </source>
</evidence>
<organism evidence="1 2">
    <name type="scientific">Adineta steineri</name>
    <dbReference type="NCBI Taxonomy" id="433720"/>
    <lineage>
        <taxon>Eukaryota</taxon>
        <taxon>Metazoa</taxon>
        <taxon>Spiralia</taxon>
        <taxon>Gnathifera</taxon>
        <taxon>Rotifera</taxon>
        <taxon>Eurotatoria</taxon>
        <taxon>Bdelloidea</taxon>
        <taxon>Adinetida</taxon>
        <taxon>Adinetidae</taxon>
        <taxon>Adineta</taxon>
    </lineage>
</organism>
<reference evidence="1" key="1">
    <citation type="submission" date="2021-02" db="EMBL/GenBank/DDBJ databases">
        <authorList>
            <person name="Nowell W R."/>
        </authorList>
    </citation>
    <scope>NUCLEOTIDE SEQUENCE</scope>
</reference>
<name>A0A820LES7_9BILA</name>
<dbReference type="EMBL" id="CAJOAZ010021346">
    <property type="protein sequence ID" value="CAF4355108.1"/>
    <property type="molecule type" value="Genomic_DNA"/>
</dbReference>
<dbReference type="AlphaFoldDB" id="A0A820LES7"/>
<gene>
    <name evidence="1" type="ORF">OXD698_LOCUS48991</name>
</gene>